<accession>A0AAE1DHD6</accession>
<dbReference type="PANTHER" id="PTHR46599:SF3">
    <property type="entry name" value="PIGGYBAC TRANSPOSABLE ELEMENT-DERIVED PROTEIN 4"/>
    <property type="match status" value="1"/>
</dbReference>
<evidence type="ECO:0000313" key="4">
    <source>
        <dbReference type="Proteomes" id="UP001283361"/>
    </source>
</evidence>
<feature type="compositionally biased region" description="Basic residues" evidence="1">
    <location>
        <begin position="1"/>
        <end position="19"/>
    </location>
</feature>
<organism evidence="3 4">
    <name type="scientific">Elysia crispata</name>
    <name type="common">lettuce slug</name>
    <dbReference type="NCBI Taxonomy" id="231223"/>
    <lineage>
        <taxon>Eukaryota</taxon>
        <taxon>Metazoa</taxon>
        <taxon>Spiralia</taxon>
        <taxon>Lophotrochozoa</taxon>
        <taxon>Mollusca</taxon>
        <taxon>Gastropoda</taxon>
        <taxon>Heterobranchia</taxon>
        <taxon>Euthyneura</taxon>
        <taxon>Panpulmonata</taxon>
        <taxon>Sacoglossa</taxon>
        <taxon>Placobranchoidea</taxon>
        <taxon>Plakobranchidae</taxon>
        <taxon>Elysia</taxon>
    </lineage>
</organism>
<dbReference type="Proteomes" id="UP001283361">
    <property type="component" value="Unassembled WGS sequence"/>
</dbReference>
<sequence length="244" mass="27987">MRLNRKNGPPKRMIPKLKKTDKAPSSLTNGTLNLLRFFDKREVNVLTTAHNHDMVETGKNNLATGEAIVKLQAVVDYNKFMGAVDRSDQMVSYHTFKRRTLKWWKKAFFHMFSLGVLNAFLLQKVNAAIPLTHRIFRRELSKQLARLAPIFVNRASERLPIPDVGDSQLFRLTARHFLQAVKPKPGAKKQNPQRDCVVCSGPGNRKQTRYECSSCNVGLHIEPCFMIFHTQKDFKRAAKRALDE</sequence>
<dbReference type="Pfam" id="PF13843">
    <property type="entry name" value="DDE_Tnp_1_7"/>
    <property type="match status" value="1"/>
</dbReference>
<name>A0AAE1DHD6_9GAST</name>
<dbReference type="EMBL" id="JAWDGP010003786">
    <property type="protein sequence ID" value="KAK3770774.1"/>
    <property type="molecule type" value="Genomic_DNA"/>
</dbReference>
<proteinExistence type="predicted"/>
<evidence type="ECO:0000313" key="3">
    <source>
        <dbReference type="EMBL" id="KAK3770774.1"/>
    </source>
</evidence>
<keyword evidence="4" id="KW-1185">Reference proteome</keyword>
<reference evidence="3" key="1">
    <citation type="journal article" date="2023" name="G3 (Bethesda)">
        <title>A reference genome for the long-term kleptoplast-retaining sea slug Elysia crispata morphotype clarki.</title>
        <authorList>
            <person name="Eastman K.E."/>
            <person name="Pendleton A.L."/>
            <person name="Shaikh M.A."/>
            <person name="Suttiyut T."/>
            <person name="Ogas R."/>
            <person name="Tomko P."/>
            <person name="Gavelis G."/>
            <person name="Widhalm J.R."/>
            <person name="Wisecaver J.H."/>
        </authorList>
    </citation>
    <scope>NUCLEOTIDE SEQUENCE</scope>
    <source>
        <strain evidence="3">ECLA1</strain>
    </source>
</reference>
<dbReference type="InterPro" id="IPR029526">
    <property type="entry name" value="PGBD"/>
</dbReference>
<protein>
    <recommendedName>
        <fullName evidence="2">PiggyBac transposable element-derived protein domain-containing protein</fullName>
    </recommendedName>
</protein>
<evidence type="ECO:0000259" key="2">
    <source>
        <dbReference type="Pfam" id="PF13843"/>
    </source>
</evidence>
<dbReference type="PANTHER" id="PTHR46599">
    <property type="entry name" value="PIGGYBAC TRANSPOSABLE ELEMENT-DERIVED PROTEIN 4"/>
    <property type="match status" value="1"/>
</dbReference>
<dbReference type="AlphaFoldDB" id="A0AAE1DHD6"/>
<comment type="caution">
    <text evidence="3">The sequence shown here is derived from an EMBL/GenBank/DDBJ whole genome shotgun (WGS) entry which is preliminary data.</text>
</comment>
<feature type="region of interest" description="Disordered" evidence="1">
    <location>
        <begin position="1"/>
        <end position="25"/>
    </location>
</feature>
<feature type="domain" description="PiggyBac transposable element-derived protein" evidence="2">
    <location>
        <begin position="3"/>
        <end position="120"/>
    </location>
</feature>
<gene>
    <name evidence="3" type="ORF">RRG08_036376</name>
</gene>
<evidence type="ECO:0000256" key="1">
    <source>
        <dbReference type="SAM" id="MobiDB-lite"/>
    </source>
</evidence>